<proteinExistence type="predicted"/>
<evidence type="ECO:0000256" key="1">
    <source>
        <dbReference type="ARBA" id="ARBA00022723"/>
    </source>
</evidence>
<dbReference type="RefSeq" id="WP_009154990.1">
    <property type="nucleotide sequence ID" value="NZ_CM001439.1"/>
</dbReference>
<dbReference type="CDD" id="cd01335">
    <property type="entry name" value="Radical_SAM"/>
    <property type="match status" value="1"/>
</dbReference>
<gene>
    <name evidence="6" type="ORF">SacmaDRAFT_3383</name>
</gene>
<feature type="region of interest" description="Disordered" evidence="4">
    <location>
        <begin position="310"/>
        <end position="353"/>
    </location>
</feature>
<dbReference type="eggNOG" id="COG1533">
    <property type="taxonomic scope" value="Bacteria"/>
</dbReference>
<dbReference type="Proteomes" id="UP000004926">
    <property type="component" value="Chromosome"/>
</dbReference>
<dbReference type="SMART" id="SM00729">
    <property type="entry name" value="Elp3"/>
    <property type="match status" value="1"/>
</dbReference>
<accession>H5XBN3</accession>
<dbReference type="GO" id="GO:0046872">
    <property type="term" value="F:metal ion binding"/>
    <property type="evidence" value="ECO:0007669"/>
    <property type="project" value="UniProtKB-KW"/>
</dbReference>
<keyword evidence="2" id="KW-0408">Iron</keyword>
<dbReference type="SFLD" id="SFLDG01084">
    <property type="entry name" value="Uncharacterised_Radical_SAM_Su"/>
    <property type="match status" value="1"/>
</dbReference>
<dbReference type="HOGENOM" id="CLU_015525_1_0_11"/>
<dbReference type="NCBIfam" id="NF038135">
    <property type="entry name" value="rSAM_Rv2578c"/>
    <property type="match status" value="1"/>
</dbReference>
<dbReference type="InterPro" id="IPR006638">
    <property type="entry name" value="Elp3/MiaA/NifB-like_rSAM"/>
</dbReference>
<dbReference type="GO" id="GO:0016829">
    <property type="term" value="F:lyase activity"/>
    <property type="evidence" value="ECO:0007669"/>
    <property type="project" value="UniProtKB-KW"/>
</dbReference>
<keyword evidence="3" id="KW-0411">Iron-sulfur</keyword>
<protein>
    <submittedName>
        <fullName evidence="6">DNA repair photolyase</fullName>
    </submittedName>
</protein>
<dbReference type="PANTHER" id="PTHR43432">
    <property type="entry name" value="SLR0285 PROTEIN"/>
    <property type="match status" value="1"/>
</dbReference>
<dbReference type="InterPro" id="IPR007197">
    <property type="entry name" value="rSAM"/>
</dbReference>
<dbReference type="STRING" id="882083.SacmaDRAFT_3383"/>
<dbReference type="SFLD" id="SFLDS00029">
    <property type="entry name" value="Radical_SAM"/>
    <property type="match status" value="1"/>
</dbReference>
<dbReference type="InterPro" id="IPR058240">
    <property type="entry name" value="rSAM_sf"/>
</dbReference>
<evidence type="ECO:0000259" key="5">
    <source>
        <dbReference type="PROSITE" id="PS51918"/>
    </source>
</evidence>
<keyword evidence="6" id="KW-0456">Lyase</keyword>
<evidence type="ECO:0000256" key="2">
    <source>
        <dbReference type="ARBA" id="ARBA00023004"/>
    </source>
</evidence>
<name>H5XBN3_9PSEU</name>
<feature type="compositionally biased region" description="Basic and acidic residues" evidence="4">
    <location>
        <begin position="339"/>
        <end position="353"/>
    </location>
</feature>
<dbReference type="AlphaFoldDB" id="H5XBN3"/>
<dbReference type="OrthoDB" id="9785699at2"/>
<dbReference type="Gene3D" id="3.80.30.30">
    <property type="match status" value="1"/>
</dbReference>
<dbReference type="PANTHER" id="PTHR43432:SF3">
    <property type="entry name" value="SLR0285 PROTEIN"/>
    <property type="match status" value="1"/>
</dbReference>
<dbReference type="InterPro" id="IPR040086">
    <property type="entry name" value="MJ0683-like"/>
</dbReference>
<dbReference type="PROSITE" id="PS51918">
    <property type="entry name" value="RADICAL_SAM"/>
    <property type="match status" value="1"/>
</dbReference>
<dbReference type="EMBL" id="CM001439">
    <property type="protein sequence ID" value="EHR51608.1"/>
    <property type="molecule type" value="Genomic_DNA"/>
</dbReference>
<keyword evidence="1" id="KW-0479">Metal-binding</keyword>
<reference evidence="6 7" key="1">
    <citation type="journal article" date="2012" name="Stand. Genomic Sci.">
        <title>Genome sequence of the ocean sediment bacterium Saccharomonospora marina type strain (XMU15(T)).</title>
        <authorList>
            <person name="Klenk H.P."/>
            <person name="Lu M."/>
            <person name="Lucas S."/>
            <person name="Lapidus A."/>
            <person name="Copeland A."/>
            <person name="Pitluck S."/>
            <person name="Goodwin L.A."/>
            <person name="Han C."/>
            <person name="Tapia R."/>
            <person name="Brambilla E.M."/>
            <person name="Potter G."/>
            <person name="Land M."/>
            <person name="Ivanova N."/>
            <person name="Rohde M."/>
            <person name="Goker M."/>
            <person name="Detter J.C."/>
            <person name="Li W.J."/>
            <person name="Kyrpides N.C."/>
            <person name="Woyke T."/>
        </authorList>
    </citation>
    <scope>NUCLEOTIDE SEQUENCE [LARGE SCALE GENOMIC DNA]</scope>
    <source>
        <strain evidence="6 7">XMU15</strain>
    </source>
</reference>
<keyword evidence="7" id="KW-1185">Reference proteome</keyword>
<dbReference type="Pfam" id="PF04055">
    <property type="entry name" value="Radical_SAM"/>
    <property type="match status" value="1"/>
</dbReference>
<evidence type="ECO:0000313" key="6">
    <source>
        <dbReference type="EMBL" id="EHR51608.1"/>
    </source>
</evidence>
<feature type="domain" description="Radical SAM core" evidence="5">
    <location>
        <begin position="52"/>
        <end position="295"/>
    </location>
</feature>
<evidence type="ECO:0000313" key="7">
    <source>
        <dbReference type="Proteomes" id="UP000004926"/>
    </source>
</evidence>
<dbReference type="GO" id="GO:0051536">
    <property type="term" value="F:iron-sulfur cluster binding"/>
    <property type="evidence" value="ECO:0007669"/>
    <property type="project" value="UniProtKB-KW"/>
</dbReference>
<dbReference type="SUPFAM" id="SSF102114">
    <property type="entry name" value="Radical SAM enzymes"/>
    <property type="match status" value="1"/>
</dbReference>
<sequence>MRWDNQRVEGNGEQSLFGVSGLIRSVTSPEFAGVTFHEVRARSVLNRVPAASGVPFRWTVNPYRGCSHACRYCFARNTHTYLDLDAGADFDSQVVVKVNAPDVLAAQLRRPGWTREHVAMGTNTDPYQRAEGKYRLMPGIVTALARSGTPFSILTKGTVLTRDLPLLASVSADVPVGLGVSIALLDRELQRGLEPGTPSPQARLELVRRAREAGLPCGVFVAPVLPGLTDSSAALDGLLAAVADAGATGATVIPLHLRPGAREWFGRWLAREHPELVSRYRELYGRGSYVGAGYRRWLAARVAPLLRHHGLAPRSGGQERGVPGDDEADWPRGSVPEGADARAGRKGDQLSLL</sequence>
<organism evidence="6 7">
    <name type="scientific">Saccharomonospora marina XMU15</name>
    <dbReference type="NCBI Taxonomy" id="882083"/>
    <lineage>
        <taxon>Bacteria</taxon>
        <taxon>Bacillati</taxon>
        <taxon>Actinomycetota</taxon>
        <taxon>Actinomycetes</taxon>
        <taxon>Pseudonocardiales</taxon>
        <taxon>Pseudonocardiaceae</taxon>
        <taxon>Saccharomonospora</taxon>
    </lineage>
</organism>
<evidence type="ECO:0000256" key="3">
    <source>
        <dbReference type="ARBA" id="ARBA00023014"/>
    </source>
</evidence>
<evidence type="ECO:0000256" key="4">
    <source>
        <dbReference type="SAM" id="MobiDB-lite"/>
    </source>
</evidence>